<proteinExistence type="predicted"/>
<accession>A0A8C8EDZ0</accession>
<dbReference type="Ensembl" id="ENSOSUT00000019954.1">
    <property type="protein sequence ID" value="ENSOSUP00000019330.1"/>
    <property type="gene ID" value="ENSOSUG00000013600.1"/>
</dbReference>
<reference evidence="1" key="2">
    <citation type="submission" date="2025-09" db="UniProtKB">
        <authorList>
            <consortium name="Ensembl"/>
        </authorList>
    </citation>
    <scope>IDENTIFICATION</scope>
</reference>
<evidence type="ECO:0000313" key="2">
    <source>
        <dbReference type="Proteomes" id="UP000694552"/>
    </source>
</evidence>
<keyword evidence="2" id="KW-1185">Reference proteome</keyword>
<organism evidence="1 2">
    <name type="scientific">Otus sunia</name>
    <name type="common">Oriental scops-owl</name>
    <dbReference type="NCBI Taxonomy" id="257818"/>
    <lineage>
        <taxon>Eukaryota</taxon>
        <taxon>Metazoa</taxon>
        <taxon>Chordata</taxon>
        <taxon>Craniata</taxon>
        <taxon>Vertebrata</taxon>
        <taxon>Euteleostomi</taxon>
        <taxon>Archelosauria</taxon>
        <taxon>Archosauria</taxon>
        <taxon>Dinosauria</taxon>
        <taxon>Saurischia</taxon>
        <taxon>Theropoda</taxon>
        <taxon>Coelurosauria</taxon>
        <taxon>Aves</taxon>
        <taxon>Neognathae</taxon>
        <taxon>Neoaves</taxon>
        <taxon>Telluraves</taxon>
        <taxon>Strigiformes</taxon>
        <taxon>Strigidae</taxon>
        <taxon>Otus</taxon>
    </lineage>
</organism>
<dbReference type="AlphaFoldDB" id="A0A8C8EDZ0"/>
<protein>
    <submittedName>
        <fullName evidence="1">Uncharacterized protein</fullName>
    </submittedName>
</protein>
<sequence>SSRGTEQGSGSDHLCFMGTKVPPTYPGSCILQVCGVHCGAQCHRARFCLLQVLLHLHQAQLQVHPSALLPFAFFFYLLQSLLQALVCEGRGNLVLAGNSRGEQGPGHVLYIFLTFCPKRDCDRATLCPPAPRGLAGGRRCSAAASGF</sequence>
<reference evidence="1" key="1">
    <citation type="submission" date="2025-08" db="UniProtKB">
        <authorList>
            <consortium name="Ensembl"/>
        </authorList>
    </citation>
    <scope>IDENTIFICATION</scope>
</reference>
<dbReference type="Proteomes" id="UP000694552">
    <property type="component" value="Unplaced"/>
</dbReference>
<evidence type="ECO:0000313" key="1">
    <source>
        <dbReference type="Ensembl" id="ENSOSUP00000019330.1"/>
    </source>
</evidence>
<name>A0A8C8EDZ0_9STRI</name>